<dbReference type="PROSITE" id="PS50014">
    <property type="entry name" value="BROMODOMAIN_2"/>
    <property type="match status" value="1"/>
</dbReference>
<keyword evidence="1 2" id="KW-0103">Bromodomain</keyword>
<evidence type="ECO:0000313" key="6">
    <source>
        <dbReference type="RefSeq" id="XP_025415305.1"/>
    </source>
</evidence>
<feature type="domain" description="Bromo" evidence="4">
    <location>
        <begin position="20"/>
        <end position="91"/>
    </location>
</feature>
<dbReference type="InterPro" id="IPR056522">
    <property type="entry name" value="KIAA2026_hel"/>
</dbReference>
<dbReference type="InterPro" id="IPR040214">
    <property type="entry name" value="BRD10"/>
</dbReference>
<name>A0A8B8FY66_9HEMI</name>
<keyword evidence="5" id="KW-1185">Reference proteome</keyword>
<dbReference type="SUPFAM" id="SSF47370">
    <property type="entry name" value="Bromodomain"/>
    <property type="match status" value="1"/>
</dbReference>
<dbReference type="AlphaFoldDB" id="A0A8B8FY66"/>
<gene>
    <name evidence="6" type="primary">LOC112687013</name>
</gene>
<dbReference type="Pfam" id="PF00439">
    <property type="entry name" value="Bromodomain"/>
    <property type="match status" value="1"/>
</dbReference>
<dbReference type="RefSeq" id="XP_025415305.1">
    <property type="nucleotide sequence ID" value="XM_025559520.1"/>
</dbReference>
<dbReference type="InterPro" id="IPR001487">
    <property type="entry name" value="Bromodomain"/>
</dbReference>
<dbReference type="OrthoDB" id="6608380at2759"/>
<accession>A0A8B8FY66</accession>
<sequence>MNGVKEKNDEISTIYKIFKELYLKAPPILKDLSSKSIDIDYKKNLDDHIDFITIEKYFQDKKYCSITDVVKDIRLVFLNCYKFYGTESDHTIKSLELEELLEKEISCLNEYYRALADIKLTFKLLDLDEKPISIVQYPKDCYDSILLKSVAHCHPERLKNENYKILCSTNGVDNAHVLEELTGWETEIYFIDHYQYISSMWELPEIGNFLAIIFKELDIDIINQGIIERMFVMPKESTTMSKIMSFLLMPTKKNIKSSDQIMPYKVWSEKLSNRLSEWYKIYHAKERNKVNVMNLLGIHPDFWAVVGDENPLIVNDYCELSYLVKVWLVKGLCDYVTNKYKTINDIILNCNERQCTIWKNDLETEEYFYFKSMPDLRIYYYFIPYDQPNLEFLQTEKIKEDTKNEELLSKSSIPNIFFSNLRVQPNGKYFKIIADSVQGLRAFLNELDIENKSVPNNLISALEKFIREIEPEECNLIVLNNNSKIKLYKEWKSYSERYENDENKAISWEKKESKSISQVVNKEIISEKRKRSIVQPKYNSNNFILYSDEYESKIDEECSETNESYNDYSDSEDEWGLINQIKTNITKQATKLEELERKLIKEKKLSNINEKVEPTELQKNLNSVKKKLVNKKCDYFSSNNMVNEKNMNDILLIDSEDEEDKEIFDSNKSNHIVENYKNDVSSDEVILLIDSKKEEDNQIIVSNKPNHIVENDQNDVSSNEVILLIDSEKEKNNQILASNKQKRKIDSSTNKEETDTKKINIGDLKDAEIITLNDDNLYSCEILSKNNEKGISTISNSVESNKNDEVISIEDDEEILISDDDDDDIQFIGCSMKTQNLDINKPSRLRNNFNRSQNCISRKKQITNTTYTTNTNYVKRQAPLTKSNIPKLSPNISIIPANIHLPKDIQVTVVKKQTTMPVYFNSTKKNFGSKSDQNNSKTVNVKCKVITKSNYDGEVKFYIDLPNGKYHPVSDELMNQYLKEHNNRLPDYWLVPLSVEVAKEYGFV</sequence>
<feature type="coiled-coil region" evidence="3">
    <location>
        <begin position="578"/>
        <end position="605"/>
    </location>
</feature>
<keyword evidence="3" id="KW-0175">Coiled coil</keyword>
<dbReference type="SMART" id="SM00297">
    <property type="entry name" value="BROMO"/>
    <property type="match status" value="1"/>
</dbReference>
<dbReference type="PANTHER" id="PTHR31095:SF3">
    <property type="entry name" value="RIKEN CDNA 9930021J03 GENE"/>
    <property type="match status" value="1"/>
</dbReference>
<evidence type="ECO:0000256" key="2">
    <source>
        <dbReference type="PROSITE-ProRule" id="PRU00035"/>
    </source>
</evidence>
<organism evidence="5 6">
    <name type="scientific">Sipha flava</name>
    <name type="common">yellow sugarcane aphid</name>
    <dbReference type="NCBI Taxonomy" id="143950"/>
    <lineage>
        <taxon>Eukaryota</taxon>
        <taxon>Metazoa</taxon>
        <taxon>Ecdysozoa</taxon>
        <taxon>Arthropoda</taxon>
        <taxon>Hexapoda</taxon>
        <taxon>Insecta</taxon>
        <taxon>Pterygota</taxon>
        <taxon>Neoptera</taxon>
        <taxon>Paraneoptera</taxon>
        <taxon>Hemiptera</taxon>
        <taxon>Sternorrhyncha</taxon>
        <taxon>Aphidomorpha</taxon>
        <taxon>Aphidoidea</taxon>
        <taxon>Aphididae</taxon>
        <taxon>Sipha</taxon>
    </lineage>
</organism>
<evidence type="ECO:0000256" key="3">
    <source>
        <dbReference type="SAM" id="Coils"/>
    </source>
</evidence>
<reference evidence="6" key="1">
    <citation type="submission" date="2025-08" db="UniProtKB">
        <authorList>
            <consortium name="RefSeq"/>
        </authorList>
    </citation>
    <scope>IDENTIFICATION</scope>
    <source>
        <tissue evidence="6">Whole body</tissue>
    </source>
</reference>
<evidence type="ECO:0000256" key="1">
    <source>
        <dbReference type="ARBA" id="ARBA00023117"/>
    </source>
</evidence>
<dbReference type="Proteomes" id="UP000694846">
    <property type="component" value="Unplaced"/>
</dbReference>
<dbReference type="Pfam" id="PF23450">
    <property type="entry name" value="KIAA2026_hel"/>
    <property type="match status" value="1"/>
</dbReference>
<evidence type="ECO:0000313" key="5">
    <source>
        <dbReference type="Proteomes" id="UP000694846"/>
    </source>
</evidence>
<dbReference type="Gene3D" id="1.20.920.10">
    <property type="entry name" value="Bromodomain-like"/>
    <property type="match status" value="1"/>
</dbReference>
<protein>
    <submittedName>
        <fullName evidence="6">Uncharacterized protein KIAA2026-like</fullName>
    </submittedName>
</protein>
<dbReference type="GeneID" id="112687013"/>
<dbReference type="InterPro" id="IPR036427">
    <property type="entry name" value="Bromodomain-like_sf"/>
</dbReference>
<evidence type="ECO:0000259" key="4">
    <source>
        <dbReference type="PROSITE" id="PS50014"/>
    </source>
</evidence>
<dbReference type="PANTHER" id="PTHR31095">
    <property type="entry name" value="RIKEN CDNA 9930021J03 GENE"/>
    <property type="match status" value="1"/>
</dbReference>
<proteinExistence type="predicted"/>